<keyword evidence="6 14" id="KW-0560">Oxidoreductase</keyword>
<keyword evidence="9" id="KW-0325">Glycoprotein</keyword>
<dbReference type="EMBL" id="KQ086066">
    <property type="protein sequence ID" value="KLO09102.1"/>
    <property type="molecule type" value="Genomic_DNA"/>
</dbReference>
<evidence type="ECO:0000256" key="13">
    <source>
        <dbReference type="PIRSR" id="PIRSR601621-4"/>
    </source>
</evidence>
<feature type="binding site" evidence="11">
    <location>
        <position position="199"/>
    </location>
    <ligand>
        <name>Ca(2+)</name>
        <dbReference type="ChEBI" id="CHEBI:29108"/>
        <label>2</label>
    </ligand>
</feature>
<dbReference type="OrthoDB" id="2113341at2759"/>
<feature type="site" description="Transition state stabilizer" evidence="12">
    <location>
        <position position="69"/>
    </location>
</feature>
<dbReference type="GO" id="GO:0042744">
    <property type="term" value="P:hydrogen peroxide catabolic process"/>
    <property type="evidence" value="ECO:0007669"/>
    <property type="project" value="TreeGrafter"/>
</dbReference>
<evidence type="ECO:0000256" key="2">
    <source>
        <dbReference type="ARBA" id="ARBA00022559"/>
    </source>
</evidence>
<evidence type="ECO:0000256" key="11">
    <source>
        <dbReference type="PIRSR" id="PIRSR601621-2"/>
    </source>
</evidence>
<dbReference type="InterPro" id="IPR024589">
    <property type="entry name" value="Ligninase_C"/>
</dbReference>
<evidence type="ECO:0000256" key="10">
    <source>
        <dbReference type="PIRSR" id="PIRSR601621-1"/>
    </source>
</evidence>
<dbReference type="GO" id="GO:0004601">
    <property type="term" value="F:peroxidase activity"/>
    <property type="evidence" value="ECO:0007669"/>
    <property type="project" value="UniProtKB-KW"/>
</dbReference>
<evidence type="ECO:0000256" key="5">
    <source>
        <dbReference type="ARBA" id="ARBA00022729"/>
    </source>
</evidence>
<dbReference type="Proteomes" id="UP000053477">
    <property type="component" value="Unassembled WGS sequence"/>
</dbReference>
<feature type="disulfide bond" evidence="13">
    <location>
        <begin position="275"/>
        <end position="341"/>
    </location>
</feature>
<dbReference type="InterPro" id="IPR010255">
    <property type="entry name" value="Haem_peroxidase_sf"/>
</dbReference>
<accession>A0A0H2RC72</accession>
<keyword evidence="5 14" id="KW-0732">Signal</keyword>
<dbReference type="InterPro" id="IPR019793">
    <property type="entry name" value="Peroxidases_heam-ligand_BS"/>
</dbReference>
<dbReference type="PRINTS" id="PR00458">
    <property type="entry name" value="PEROXIDASE"/>
</dbReference>
<feature type="chain" id="PRO_5006986865" description="Peroxidase" evidence="14">
    <location>
        <begin position="22"/>
        <end position="373"/>
    </location>
</feature>
<feature type="binding site" evidence="11">
    <location>
        <position position="93"/>
    </location>
    <ligand>
        <name>Ca(2+)</name>
        <dbReference type="ChEBI" id="CHEBI:29108"/>
        <label>1</label>
    </ligand>
</feature>
<dbReference type="PROSITE" id="PS00436">
    <property type="entry name" value="PEROXIDASE_2"/>
    <property type="match status" value="1"/>
</dbReference>
<comment type="cofactor">
    <cofactor evidence="11">
        <name>heme b</name>
        <dbReference type="ChEBI" id="CHEBI:60344"/>
    </cofactor>
    <text evidence="11">Binds 1 heme b (iron(II)-protoporphyrin IX) group per subunit.</text>
</comment>
<evidence type="ECO:0000313" key="16">
    <source>
        <dbReference type="EMBL" id="KLO09102.1"/>
    </source>
</evidence>
<protein>
    <recommendedName>
        <fullName evidence="14">Peroxidase</fullName>
        <ecNumber evidence="14">1.11.1.-</ecNumber>
    </recommendedName>
</protein>
<dbReference type="PANTHER" id="PTHR31356:SF66">
    <property type="entry name" value="CATALASE-PEROXIDASE"/>
    <property type="match status" value="1"/>
</dbReference>
<feature type="binding site" evidence="11">
    <location>
        <position position="218"/>
    </location>
    <ligand>
        <name>Ca(2+)</name>
        <dbReference type="ChEBI" id="CHEBI:29108"/>
        <label>2</label>
    </ligand>
</feature>
<keyword evidence="8 13" id="KW-1015">Disulfide bond</keyword>
<evidence type="ECO:0000256" key="12">
    <source>
        <dbReference type="PIRSR" id="PIRSR601621-3"/>
    </source>
</evidence>
<feature type="binding site" evidence="11">
    <location>
        <position position="89"/>
    </location>
    <ligand>
        <name>Ca(2+)</name>
        <dbReference type="ChEBI" id="CHEBI:29108"/>
        <label>1</label>
    </ligand>
</feature>
<dbReference type="InterPro" id="IPR044831">
    <property type="entry name" value="Ccp1-like"/>
</dbReference>
<feature type="binding site" evidence="11">
    <location>
        <position position="216"/>
    </location>
    <ligand>
        <name>Ca(2+)</name>
        <dbReference type="ChEBI" id="CHEBI:29108"/>
        <label>2</label>
    </ligand>
</feature>
<dbReference type="PROSITE" id="PS00435">
    <property type="entry name" value="PEROXIDASE_1"/>
    <property type="match status" value="1"/>
</dbReference>
<dbReference type="EC" id="1.11.1.-" evidence="14"/>
<dbReference type="Gene3D" id="1.10.520.10">
    <property type="match status" value="1"/>
</dbReference>
<feature type="active site" description="Proton acceptor" evidence="10">
    <location>
        <position position="73"/>
    </location>
</feature>
<keyword evidence="11 14" id="KW-0106">Calcium</keyword>
<dbReference type="InterPro" id="IPR001621">
    <property type="entry name" value="Ligninase"/>
</dbReference>
<comment type="similarity">
    <text evidence="1 14">Belongs to the peroxidase family. Ligninase subfamily.</text>
</comment>
<dbReference type="Pfam" id="PF11895">
    <property type="entry name" value="Peroxidase_ext"/>
    <property type="match status" value="1"/>
</dbReference>
<sequence length="373" mass="38841">MAFKLSAALLTLALAISSVSAAMMKRVACPGGKHTALNKACCVFFDLADELQANKFDSECAEDAHEALRLSFHDAIGFSHSGGSAAGTGADGSIMLFEATELLDPGNGGIGGAIDNLSPLLQTFDVSAGDLIQFAGAVAVSNCPGAPRLEFLAGRPNATHAAANGLVPKPEDNVNKIFARFADAGFTPNELVALLASHTVARSDTLIENRDAVPFDSTPFTFDTQVFLEVLLKGNETLPPATGEAPAQVPNPLAAQGEMRLQSDFAIAHNPETACLWQEMINNQNLMTSLFKAAMAKLSVTGQNVQKLIDCSEAVPIPKPAVGKPASFPAGTGPKLVQQSCPLPFPVLKTDPGAPTTIPECIDGSTNIDDCPS</sequence>
<name>A0A0H2RC72_9AGAM</name>
<feature type="binding site" evidence="11">
    <location>
        <position position="223"/>
    </location>
    <ligand>
        <name>Ca(2+)</name>
        <dbReference type="ChEBI" id="CHEBI:29108"/>
        <label>2</label>
    </ligand>
</feature>
<keyword evidence="17" id="KW-1185">Reference proteome</keyword>
<dbReference type="AlphaFoldDB" id="A0A0H2RC72"/>
<dbReference type="Gene3D" id="1.10.420.10">
    <property type="entry name" value="Peroxidase, domain 2"/>
    <property type="match status" value="1"/>
</dbReference>
<feature type="signal peptide" evidence="14">
    <location>
        <begin position="1"/>
        <end position="21"/>
    </location>
</feature>
<evidence type="ECO:0000256" key="1">
    <source>
        <dbReference type="ARBA" id="ARBA00006089"/>
    </source>
</evidence>
<dbReference type="SUPFAM" id="SSF48113">
    <property type="entry name" value="Heme-dependent peroxidases"/>
    <property type="match status" value="1"/>
</dbReference>
<reference evidence="16 17" key="1">
    <citation type="submission" date="2015-04" db="EMBL/GenBank/DDBJ databases">
        <title>Complete genome sequence of Schizopora paradoxa KUC8140, a cosmopolitan wood degrader in East Asia.</title>
        <authorList>
            <consortium name="DOE Joint Genome Institute"/>
            <person name="Min B."/>
            <person name="Park H."/>
            <person name="Jang Y."/>
            <person name="Kim J.-J."/>
            <person name="Kim K.H."/>
            <person name="Pangilinan J."/>
            <person name="Lipzen A."/>
            <person name="Riley R."/>
            <person name="Grigoriev I.V."/>
            <person name="Spatafora J.W."/>
            <person name="Choi I.-G."/>
        </authorList>
    </citation>
    <scope>NUCLEOTIDE SEQUENCE [LARGE SCALE GENOMIC DNA]</scope>
    <source>
        <strain evidence="16 17">KUC8140</strain>
    </source>
</reference>
<feature type="disulfide bond" evidence="13">
    <location>
        <begin position="41"/>
        <end position="311"/>
    </location>
</feature>
<dbReference type="PROSITE" id="PS50873">
    <property type="entry name" value="PEROXIDASE_4"/>
    <property type="match status" value="1"/>
</dbReference>
<evidence type="ECO:0000313" key="17">
    <source>
        <dbReference type="Proteomes" id="UP000053477"/>
    </source>
</evidence>
<keyword evidence="7 11" id="KW-0408">Iron</keyword>
<evidence type="ECO:0000256" key="9">
    <source>
        <dbReference type="ARBA" id="ARBA00023180"/>
    </source>
</evidence>
<proteinExistence type="inferred from homology"/>
<evidence type="ECO:0000256" key="8">
    <source>
        <dbReference type="ARBA" id="ARBA00023157"/>
    </source>
</evidence>
<evidence type="ECO:0000256" key="14">
    <source>
        <dbReference type="RuleBase" id="RU363051"/>
    </source>
</evidence>
<evidence type="ECO:0000256" key="4">
    <source>
        <dbReference type="ARBA" id="ARBA00022723"/>
    </source>
</evidence>
<feature type="binding site" description="axial binding residue" evidence="11">
    <location>
        <position position="198"/>
    </location>
    <ligand>
        <name>heme b</name>
        <dbReference type="ChEBI" id="CHEBI:60344"/>
    </ligand>
    <ligandPart>
        <name>Fe</name>
        <dbReference type="ChEBI" id="CHEBI:18248"/>
    </ligandPart>
</feature>
<dbReference type="GO" id="GO:0020037">
    <property type="term" value="F:heme binding"/>
    <property type="evidence" value="ECO:0007669"/>
    <property type="project" value="UniProtKB-UniRule"/>
</dbReference>
<organism evidence="16 17">
    <name type="scientific">Schizopora paradoxa</name>
    <dbReference type="NCBI Taxonomy" id="27342"/>
    <lineage>
        <taxon>Eukaryota</taxon>
        <taxon>Fungi</taxon>
        <taxon>Dikarya</taxon>
        <taxon>Basidiomycota</taxon>
        <taxon>Agaricomycotina</taxon>
        <taxon>Agaricomycetes</taxon>
        <taxon>Hymenochaetales</taxon>
        <taxon>Schizoporaceae</taxon>
        <taxon>Schizopora</taxon>
    </lineage>
</organism>
<feature type="binding site" evidence="11">
    <location>
        <position position="74"/>
    </location>
    <ligand>
        <name>Ca(2+)</name>
        <dbReference type="ChEBI" id="CHEBI:29108"/>
        <label>1</label>
    </ligand>
</feature>
<dbReference type="PRINTS" id="PR00462">
    <property type="entry name" value="LIGNINASE"/>
</dbReference>
<feature type="binding site" evidence="11">
    <location>
        <position position="91"/>
    </location>
    <ligand>
        <name>Ca(2+)</name>
        <dbReference type="ChEBI" id="CHEBI:29108"/>
        <label>1</label>
    </ligand>
</feature>
<dbReference type="STRING" id="27342.A0A0H2RC72"/>
<gene>
    <name evidence="16" type="ORF">SCHPADRAFT_943899</name>
</gene>
<feature type="domain" description="Plant heme peroxidase family profile" evidence="15">
    <location>
        <begin position="126"/>
        <end position="315"/>
    </location>
</feature>
<dbReference type="InterPro" id="IPR019794">
    <property type="entry name" value="Peroxidases_AS"/>
</dbReference>
<keyword evidence="4 11" id="KW-0479">Metal-binding</keyword>
<keyword evidence="3 11" id="KW-0349">Heme</keyword>
<dbReference type="PANTHER" id="PTHR31356">
    <property type="entry name" value="THYLAKOID LUMENAL 29 KDA PROTEIN, CHLOROPLASTIC-RELATED"/>
    <property type="match status" value="1"/>
</dbReference>
<evidence type="ECO:0000256" key="6">
    <source>
        <dbReference type="ARBA" id="ARBA00023002"/>
    </source>
</evidence>
<comment type="cofactor">
    <cofactor evidence="11 14">
        <name>Ca(2+)</name>
        <dbReference type="ChEBI" id="CHEBI:29108"/>
    </cofactor>
    <text evidence="11 14">Binds 2 calcium ions per subunit.</text>
</comment>
<dbReference type="GO" id="GO:0034599">
    <property type="term" value="P:cellular response to oxidative stress"/>
    <property type="evidence" value="ECO:0007669"/>
    <property type="project" value="InterPro"/>
</dbReference>
<dbReference type="GO" id="GO:0000302">
    <property type="term" value="P:response to reactive oxygen species"/>
    <property type="evidence" value="ECO:0007669"/>
    <property type="project" value="TreeGrafter"/>
</dbReference>
<dbReference type="InParanoid" id="A0A0H2RC72"/>
<evidence type="ECO:0000259" key="15">
    <source>
        <dbReference type="PROSITE" id="PS50873"/>
    </source>
</evidence>
<evidence type="ECO:0000256" key="3">
    <source>
        <dbReference type="ARBA" id="ARBA00022617"/>
    </source>
</evidence>
<dbReference type="InterPro" id="IPR002016">
    <property type="entry name" value="Haem_peroxidase"/>
</dbReference>
<dbReference type="GO" id="GO:0046872">
    <property type="term" value="F:metal ion binding"/>
    <property type="evidence" value="ECO:0007669"/>
    <property type="project" value="UniProtKB-UniRule"/>
</dbReference>
<feature type="disulfide bond" evidence="13">
    <location>
        <begin position="29"/>
        <end position="42"/>
    </location>
</feature>
<dbReference type="Pfam" id="PF00141">
    <property type="entry name" value="peroxidase"/>
    <property type="match status" value="1"/>
</dbReference>
<evidence type="ECO:0000256" key="7">
    <source>
        <dbReference type="ARBA" id="ARBA00023004"/>
    </source>
</evidence>
<keyword evidence="2 14" id="KW-0575">Peroxidase</keyword>
<feature type="disulfide bond" evidence="13">
    <location>
        <begin position="60"/>
        <end position="143"/>
    </location>
</feature>